<dbReference type="EMBL" id="JADGMQ010000022">
    <property type="protein sequence ID" value="MBI1622752.1"/>
    <property type="molecule type" value="Genomic_DNA"/>
</dbReference>
<dbReference type="InterPro" id="IPR036388">
    <property type="entry name" value="WH-like_DNA-bd_sf"/>
</dbReference>
<comment type="similarity">
    <text evidence="1">Belongs to the LysR transcriptional regulatory family.</text>
</comment>
<dbReference type="Pfam" id="PF00126">
    <property type="entry name" value="HTH_1"/>
    <property type="match status" value="1"/>
</dbReference>
<dbReference type="Gene3D" id="3.40.190.290">
    <property type="match status" value="1"/>
</dbReference>
<feature type="domain" description="HTH lysR-type" evidence="6">
    <location>
        <begin position="1"/>
        <end position="58"/>
    </location>
</feature>
<sequence>MELRQLKYLLSAVECGSLGKAAAQLGVATSALSQQISRLESELSTRILVRSASGVTPTEAGTLFCQHATLALRHIDAAVEAAQGARLTGVVSLGLAPTTSSILALPLIQAMNRRYPDIRLQLVEGMSGHLSGMLKARQIDLAVLFGPDNSSASRDMTPLLDETLFLIGRSELLQQANIAAGTGDLSLRQIASLPVILPSRGHGLRDSLDRAFANAECRPEIQMEIDSLAVIMEVVSAGLGVTIQPGAALTRAPAKKLAFVPLTTSEVRRSNVLVSLPDHELAPAALALRAQLRKVVAKLVRDGRWLGAVLHESV</sequence>
<evidence type="ECO:0000259" key="6">
    <source>
        <dbReference type="PROSITE" id="PS50931"/>
    </source>
</evidence>
<dbReference type="PROSITE" id="PS50931">
    <property type="entry name" value="HTH_LYSR"/>
    <property type="match status" value="1"/>
</dbReference>
<evidence type="ECO:0000256" key="1">
    <source>
        <dbReference type="ARBA" id="ARBA00009437"/>
    </source>
</evidence>
<gene>
    <name evidence="7" type="ORF">IOD40_19040</name>
</gene>
<dbReference type="InterPro" id="IPR036390">
    <property type="entry name" value="WH_DNA-bd_sf"/>
</dbReference>
<dbReference type="SUPFAM" id="SSF46785">
    <property type="entry name" value="Winged helix' DNA-binding domain"/>
    <property type="match status" value="1"/>
</dbReference>
<dbReference type="InterPro" id="IPR005119">
    <property type="entry name" value="LysR_subst-bd"/>
</dbReference>
<dbReference type="SUPFAM" id="SSF53850">
    <property type="entry name" value="Periplasmic binding protein-like II"/>
    <property type="match status" value="1"/>
</dbReference>
<keyword evidence="5" id="KW-0804">Transcription</keyword>
<proteinExistence type="inferred from homology"/>
<dbReference type="Proteomes" id="UP000601789">
    <property type="component" value="Unassembled WGS sequence"/>
</dbReference>
<evidence type="ECO:0000313" key="7">
    <source>
        <dbReference type="EMBL" id="MBI1622752.1"/>
    </source>
</evidence>
<accession>A0ABS0SHH1</accession>
<evidence type="ECO:0000313" key="8">
    <source>
        <dbReference type="Proteomes" id="UP000601789"/>
    </source>
</evidence>
<name>A0ABS0SHH1_9HYPH</name>
<reference evidence="7 8" key="1">
    <citation type="submission" date="2020-10" db="EMBL/GenBank/DDBJ databases">
        <title>Aquamicrobium zhengzhouensis sp. nov., a exopolysaccharide producing bacterium isolated from farmland soil.</title>
        <authorList>
            <person name="Wang X."/>
        </authorList>
    </citation>
    <scope>NUCLEOTIDE SEQUENCE [LARGE SCALE GENOMIC DNA]</scope>
    <source>
        <strain evidence="8">cd-1</strain>
    </source>
</reference>
<dbReference type="RefSeq" id="WP_198478288.1">
    <property type="nucleotide sequence ID" value="NZ_JADGMQ010000022.1"/>
</dbReference>
<keyword evidence="3" id="KW-0238">DNA-binding</keyword>
<comment type="caution">
    <text evidence="7">The sequence shown here is derived from an EMBL/GenBank/DDBJ whole genome shotgun (WGS) entry which is preliminary data.</text>
</comment>
<dbReference type="InterPro" id="IPR000847">
    <property type="entry name" value="LysR_HTH_N"/>
</dbReference>
<evidence type="ECO:0000256" key="2">
    <source>
        <dbReference type="ARBA" id="ARBA00023015"/>
    </source>
</evidence>
<evidence type="ECO:0000256" key="4">
    <source>
        <dbReference type="ARBA" id="ARBA00023159"/>
    </source>
</evidence>
<dbReference type="PANTHER" id="PTHR30293">
    <property type="entry name" value="TRANSCRIPTIONAL REGULATORY PROTEIN NAC-RELATED"/>
    <property type="match status" value="1"/>
</dbReference>
<organism evidence="7 8">
    <name type="scientific">Aquamicrobium zhengzhouense</name>
    <dbReference type="NCBI Taxonomy" id="2781738"/>
    <lineage>
        <taxon>Bacteria</taxon>
        <taxon>Pseudomonadati</taxon>
        <taxon>Pseudomonadota</taxon>
        <taxon>Alphaproteobacteria</taxon>
        <taxon>Hyphomicrobiales</taxon>
        <taxon>Phyllobacteriaceae</taxon>
        <taxon>Aquamicrobium</taxon>
    </lineage>
</organism>
<protein>
    <submittedName>
        <fullName evidence="7">LysR family transcriptional regulator</fullName>
    </submittedName>
</protein>
<evidence type="ECO:0000256" key="5">
    <source>
        <dbReference type="ARBA" id="ARBA00023163"/>
    </source>
</evidence>
<dbReference type="Pfam" id="PF03466">
    <property type="entry name" value="LysR_substrate"/>
    <property type="match status" value="1"/>
</dbReference>
<keyword evidence="4" id="KW-0010">Activator</keyword>
<keyword evidence="2" id="KW-0805">Transcription regulation</keyword>
<dbReference type="PANTHER" id="PTHR30293:SF0">
    <property type="entry name" value="NITROGEN ASSIMILATION REGULATORY PROTEIN NAC"/>
    <property type="match status" value="1"/>
</dbReference>
<dbReference type="Gene3D" id="1.10.10.10">
    <property type="entry name" value="Winged helix-like DNA-binding domain superfamily/Winged helix DNA-binding domain"/>
    <property type="match status" value="1"/>
</dbReference>
<evidence type="ECO:0000256" key="3">
    <source>
        <dbReference type="ARBA" id="ARBA00023125"/>
    </source>
</evidence>
<keyword evidence="8" id="KW-1185">Reference proteome</keyword>